<dbReference type="PANTHER" id="PTHR43798">
    <property type="entry name" value="MONOACYLGLYCEROL LIPASE"/>
    <property type="match status" value="1"/>
</dbReference>
<sequence>MTTYDLLGETRDVDLGDARIRYRDRGEGPPVVFVHGLLTNGLLWRKVAPAVADVGFRCLTPDWPLGSHEIPVPRADLSPPGVAALIARFLEALDLTDVTVVANDTGGALTQLLMTTNPERVGRVVLTPSDSFERFLPPLFAGLSPLARIPGGVGLVTAALRWRWLLKTTDFLWLAKHPVPGHILDAYLLPSRRSAEIRDDLRRFMASVDNRYTLTAAERLPAFTKPVLLAWAPEDRHFPLWLGRKLAGVLPNAELKTIEDSYAFVPEDQPERLSGMMVEFLRAHATT</sequence>
<proteinExistence type="predicted"/>
<dbReference type="GO" id="GO:0016787">
    <property type="term" value="F:hydrolase activity"/>
    <property type="evidence" value="ECO:0007669"/>
    <property type="project" value="UniProtKB-KW"/>
</dbReference>
<dbReference type="SUPFAM" id="SSF53474">
    <property type="entry name" value="alpha/beta-Hydrolases"/>
    <property type="match status" value="1"/>
</dbReference>
<organism evidence="2 3">
    <name type="scientific">Amycolatopsis japonica</name>
    <dbReference type="NCBI Taxonomy" id="208439"/>
    <lineage>
        <taxon>Bacteria</taxon>
        <taxon>Bacillati</taxon>
        <taxon>Actinomycetota</taxon>
        <taxon>Actinomycetes</taxon>
        <taxon>Pseudonocardiales</taxon>
        <taxon>Pseudonocardiaceae</taxon>
        <taxon>Amycolatopsis</taxon>
        <taxon>Amycolatopsis japonica group</taxon>
    </lineage>
</organism>
<dbReference type="HOGENOM" id="CLU_020336_13_3_11"/>
<dbReference type="InterPro" id="IPR050266">
    <property type="entry name" value="AB_hydrolase_sf"/>
</dbReference>
<feature type="domain" description="AB hydrolase-1" evidence="1">
    <location>
        <begin position="29"/>
        <end position="268"/>
    </location>
</feature>
<dbReference type="InterPro" id="IPR029058">
    <property type="entry name" value="AB_hydrolase_fold"/>
</dbReference>
<evidence type="ECO:0000313" key="3">
    <source>
        <dbReference type="Proteomes" id="UP000028492"/>
    </source>
</evidence>
<dbReference type="AlphaFoldDB" id="A0A075V063"/>
<dbReference type="RefSeq" id="WP_038515841.1">
    <property type="nucleotide sequence ID" value="NZ_CP008953.1"/>
</dbReference>
<dbReference type="InterPro" id="IPR000073">
    <property type="entry name" value="AB_hydrolase_1"/>
</dbReference>
<dbReference type="STRING" id="208439.AJAP_25985"/>
<evidence type="ECO:0000313" key="2">
    <source>
        <dbReference type="EMBL" id="AIG78044.1"/>
    </source>
</evidence>
<keyword evidence="2" id="KW-0378">Hydrolase</keyword>
<dbReference type="Proteomes" id="UP000028492">
    <property type="component" value="Chromosome"/>
</dbReference>
<keyword evidence="3" id="KW-1185">Reference proteome</keyword>
<dbReference type="eggNOG" id="COG2267">
    <property type="taxonomic scope" value="Bacteria"/>
</dbReference>
<gene>
    <name evidence="2" type="ORF">AJAP_25985</name>
</gene>
<dbReference type="KEGG" id="aja:AJAP_25985"/>
<name>A0A075V063_9PSEU</name>
<evidence type="ECO:0000259" key="1">
    <source>
        <dbReference type="Pfam" id="PF00561"/>
    </source>
</evidence>
<dbReference type="Gene3D" id="3.40.50.1820">
    <property type="entry name" value="alpha/beta hydrolase"/>
    <property type="match status" value="1"/>
</dbReference>
<dbReference type="Pfam" id="PF00561">
    <property type="entry name" value="Abhydrolase_1"/>
    <property type="match status" value="1"/>
</dbReference>
<accession>A0A075V063</accession>
<dbReference type="EMBL" id="CP008953">
    <property type="protein sequence ID" value="AIG78044.1"/>
    <property type="molecule type" value="Genomic_DNA"/>
</dbReference>
<protein>
    <submittedName>
        <fullName evidence="2">Hydrolase</fullName>
    </submittedName>
</protein>
<reference evidence="2 3" key="1">
    <citation type="journal article" date="2014" name="J. Biotechnol.">
        <title>Complete genome sequence of the actinobacterium Amycolatopsis japonica MG417-CF17(T) (=DSM 44213T) producing (S,S)-N,N'-ethylenediaminedisuccinic acid.</title>
        <authorList>
            <person name="Stegmann E."/>
            <person name="Albersmeier A."/>
            <person name="Spohn M."/>
            <person name="Gert H."/>
            <person name="Weber T."/>
            <person name="Wohlleben W."/>
            <person name="Kalinowski J."/>
            <person name="Ruckert C."/>
        </authorList>
    </citation>
    <scope>NUCLEOTIDE SEQUENCE [LARGE SCALE GENOMIC DNA]</scope>
    <source>
        <strain evidence="3">MG417-CF17 (DSM 44213)</strain>
    </source>
</reference>